<dbReference type="Pfam" id="PF00528">
    <property type="entry name" value="BPD_transp_1"/>
    <property type="match status" value="1"/>
</dbReference>
<comment type="subcellular location">
    <subcellularLocation>
        <location evidence="1 7">Cell membrane</location>
        <topology evidence="1 7">Multi-pass membrane protein</topology>
    </subcellularLocation>
</comment>
<evidence type="ECO:0000256" key="7">
    <source>
        <dbReference type="RuleBase" id="RU363032"/>
    </source>
</evidence>
<keyword evidence="6 7" id="KW-0472">Membrane</keyword>
<feature type="transmembrane region" description="Helical" evidence="7">
    <location>
        <begin position="136"/>
        <end position="158"/>
    </location>
</feature>
<dbReference type="InterPro" id="IPR000515">
    <property type="entry name" value="MetI-like"/>
</dbReference>
<dbReference type="CDD" id="cd06261">
    <property type="entry name" value="TM_PBP2"/>
    <property type="match status" value="1"/>
</dbReference>
<organism evidence="9 10">
    <name type="scientific">Streptomyces triticirhizae</name>
    <dbReference type="NCBI Taxonomy" id="2483353"/>
    <lineage>
        <taxon>Bacteria</taxon>
        <taxon>Bacillati</taxon>
        <taxon>Actinomycetota</taxon>
        <taxon>Actinomycetes</taxon>
        <taxon>Kitasatosporales</taxon>
        <taxon>Streptomycetaceae</taxon>
        <taxon>Streptomyces</taxon>
    </lineage>
</organism>
<keyword evidence="5 7" id="KW-1133">Transmembrane helix</keyword>
<dbReference type="PROSITE" id="PS50928">
    <property type="entry name" value="ABC_TM1"/>
    <property type="match status" value="1"/>
</dbReference>
<proteinExistence type="inferred from homology"/>
<dbReference type="Gene3D" id="1.10.3720.10">
    <property type="entry name" value="MetI-like"/>
    <property type="match status" value="1"/>
</dbReference>
<feature type="domain" description="ABC transmembrane type-1" evidence="8">
    <location>
        <begin position="100"/>
        <end position="301"/>
    </location>
</feature>
<evidence type="ECO:0000256" key="5">
    <source>
        <dbReference type="ARBA" id="ARBA00022989"/>
    </source>
</evidence>
<sequence>MGRYVARRLLQAVLVLWAAYTLSFAVLYLLPGDPVEIMAAGGGEVTEVTEEQLDAVRAEYGLDAPLAEQYLDRLGAALTGDLGTSVQTGERVSAMVAEQLPATLQLTCAGGALALLLGSAVALAGAHTRRPWLRQLLLSLPSVGASAPTFWVGLLLIQLVSFRWGLLPAIGDQGWRSLVLPALTLALPTSAVLAQVFAKSLRDALREPYVETALAKGASRARVTLRHAARNASLPAFTVFGVLVGNLLAGSVVVETVFSRTGVGRITATSVTVQDIPVVQGLVMLGAVAFVLANLLVDLVYPLLDPRVTTGGAVAR</sequence>
<dbReference type="AlphaFoldDB" id="A0A3M2M482"/>
<dbReference type="GO" id="GO:0055085">
    <property type="term" value="P:transmembrane transport"/>
    <property type="evidence" value="ECO:0007669"/>
    <property type="project" value="InterPro"/>
</dbReference>
<evidence type="ECO:0000313" key="10">
    <source>
        <dbReference type="Proteomes" id="UP000278673"/>
    </source>
</evidence>
<feature type="transmembrane region" description="Helical" evidence="7">
    <location>
        <begin position="12"/>
        <end position="30"/>
    </location>
</feature>
<comment type="similarity">
    <text evidence="7">Belongs to the binding-protein-dependent transport system permease family.</text>
</comment>
<evidence type="ECO:0000256" key="1">
    <source>
        <dbReference type="ARBA" id="ARBA00004651"/>
    </source>
</evidence>
<keyword evidence="2 7" id="KW-0813">Transport</keyword>
<feature type="transmembrane region" description="Helical" evidence="7">
    <location>
        <begin position="102"/>
        <end position="124"/>
    </location>
</feature>
<evidence type="ECO:0000256" key="4">
    <source>
        <dbReference type="ARBA" id="ARBA00022692"/>
    </source>
</evidence>
<dbReference type="SUPFAM" id="SSF161098">
    <property type="entry name" value="MetI-like"/>
    <property type="match status" value="1"/>
</dbReference>
<dbReference type="Proteomes" id="UP000278673">
    <property type="component" value="Unassembled WGS sequence"/>
</dbReference>
<feature type="transmembrane region" description="Helical" evidence="7">
    <location>
        <begin position="178"/>
        <end position="198"/>
    </location>
</feature>
<feature type="transmembrane region" description="Helical" evidence="7">
    <location>
        <begin position="278"/>
        <end position="297"/>
    </location>
</feature>
<comment type="caution">
    <text evidence="9">The sequence shown here is derived from an EMBL/GenBank/DDBJ whole genome shotgun (WGS) entry which is preliminary data.</text>
</comment>
<dbReference type="GO" id="GO:0005886">
    <property type="term" value="C:plasma membrane"/>
    <property type="evidence" value="ECO:0007669"/>
    <property type="project" value="UniProtKB-SubCell"/>
</dbReference>
<evidence type="ECO:0000259" key="8">
    <source>
        <dbReference type="PROSITE" id="PS50928"/>
    </source>
</evidence>
<dbReference type="InterPro" id="IPR045621">
    <property type="entry name" value="BPD_transp_1_N"/>
</dbReference>
<gene>
    <name evidence="9" type="ORF">EBN88_05150</name>
</gene>
<dbReference type="EMBL" id="RFFJ01000015">
    <property type="protein sequence ID" value="RMI44594.1"/>
    <property type="molecule type" value="Genomic_DNA"/>
</dbReference>
<evidence type="ECO:0000256" key="2">
    <source>
        <dbReference type="ARBA" id="ARBA00022448"/>
    </source>
</evidence>
<keyword evidence="3" id="KW-1003">Cell membrane</keyword>
<reference evidence="9 10" key="1">
    <citation type="submission" date="2018-10" db="EMBL/GenBank/DDBJ databases">
        <title>Isolation, diversity and antifungal activity of actinobacteria from wheat.</title>
        <authorList>
            <person name="Han C."/>
        </authorList>
    </citation>
    <scope>NUCLEOTIDE SEQUENCE [LARGE SCALE GENOMIC DNA]</scope>
    <source>
        <strain evidence="9 10">NEAU-YY642</strain>
    </source>
</reference>
<feature type="transmembrane region" description="Helical" evidence="7">
    <location>
        <begin position="234"/>
        <end position="258"/>
    </location>
</feature>
<dbReference type="PANTHER" id="PTHR43163">
    <property type="entry name" value="DIPEPTIDE TRANSPORT SYSTEM PERMEASE PROTEIN DPPB-RELATED"/>
    <property type="match status" value="1"/>
</dbReference>
<evidence type="ECO:0000256" key="6">
    <source>
        <dbReference type="ARBA" id="ARBA00023136"/>
    </source>
</evidence>
<keyword evidence="4 7" id="KW-0812">Transmembrane</keyword>
<protein>
    <submittedName>
        <fullName evidence="9">ABC transporter permease</fullName>
    </submittedName>
</protein>
<dbReference type="Pfam" id="PF19300">
    <property type="entry name" value="BPD_transp_1_N"/>
    <property type="match status" value="1"/>
</dbReference>
<name>A0A3M2M482_9ACTN</name>
<accession>A0A3M2M482</accession>
<dbReference type="RefSeq" id="WP_122182594.1">
    <property type="nucleotide sequence ID" value="NZ_RFFJ01000015.1"/>
</dbReference>
<evidence type="ECO:0000313" key="9">
    <source>
        <dbReference type="EMBL" id="RMI44594.1"/>
    </source>
</evidence>
<dbReference type="PANTHER" id="PTHR43163:SF6">
    <property type="entry name" value="DIPEPTIDE TRANSPORT SYSTEM PERMEASE PROTEIN DPPB-RELATED"/>
    <property type="match status" value="1"/>
</dbReference>
<evidence type="ECO:0000256" key="3">
    <source>
        <dbReference type="ARBA" id="ARBA00022475"/>
    </source>
</evidence>
<keyword evidence="10" id="KW-1185">Reference proteome</keyword>
<dbReference type="InterPro" id="IPR035906">
    <property type="entry name" value="MetI-like_sf"/>
</dbReference>